<feature type="non-terminal residue" evidence="1">
    <location>
        <position position="1"/>
    </location>
</feature>
<comment type="caution">
    <text evidence="1">The sequence shown here is derived from an EMBL/GenBank/DDBJ whole genome shotgun (WGS) entry which is preliminary data.</text>
</comment>
<accession>X0YHQ7</accession>
<gene>
    <name evidence="1" type="ORF">S01H4_06522</name>
</gene>
<reference evidence="1" key="1">
    <citation type="journal article" date="2014" name="Front. Microbiol.">
        <title>High frequency of phylogenetically diverse reductive dehalogenase-homologous genes in deep subseafloor sedimentary metagenomes.</title>
        <authorList>
            <person name="Kawai M."/>
            <person name="Futagami T."/>
            <person name="Toyoda A."/>
            <person name="Takaki Y."/>
            <person name="Nishi S."/>
            <person name="Hori S."/>
            <person name="Arai W."/>
            <person name="Tsubouchi T."/>
            <person name="Morono Y."/>
            <person name="Uchiyama I."/>
            <person name="Ito T."/>
            <person name="Fujiyama A."/>
            <person name="Inagaki F."/>
            <person name="Takami H."/>
        </authorList>
    </citation>
    <scope>NUCLEOTIDE SEQUENCE</scope>
    <source>
        <strain evidence="1">Expedition CK06-06</strain>
    </source>
</reference>
<evidence type="ECO:0000313" key="1">
    <source>
        <dbReference type="EMBL" id="GAG55435.1"/>
    </source>
</evidence>
<protein>
    <submittedName>
        <fullName evidence="1">Uncharacterized protein</fullName>
    </submittedName>
</protein>
<dbReference type="EMBL" id="BART01002024">
    <property type="protein sequence ID" value="GAG55435.1"/>
    <property type="molecule type" value="Genomic_DNA"/>
</dbReference>
<dbReference type="AlphaFoldDB" id="X0YHQ7"/>
<name>X0YHQ7_9ZZZZ</name>
<organism evidence="1">
    <name type="scientific">marine sediment metagenome</name>
    <dbReference type="NCBI Taxonomy" id="412755"/>
    <lineage>
        <taxon>unclassified sequences</taxon>
        <taxon>metagenomes</taxon>
        <taxon>ecological metagenomes</taxon>
    </lineage>
</organism>
<proteinExistence type="predicted"/>
<sequence length="32" mass="3888">YFSSAAYDLMMNLIHEYEVSWDYLCYTGQTWS</sequence>